<sequence>MLWRRPTAPTTVLRATSPWSVLKSRSLGRISTDSSLCADIAHAMQLLRDVCRTRRHAGRRAQAQACLLEARLHRSYPPRIHPTCILLELRRRYSARVKKTWAYTSAALNVVPVSYGASLGDAPRHKPNRGWCRACCHGYACGRRHKHRALLPPRIYSDIHRHFPRPRTVRAPRTGNRRPSARCRLRKLRDAAWPDLSNTSTCRSNGCSPA</sequence>
<dbReference type="Proteomes" id="UP000814033">
    <property type="component" value="Unassembled WGS sequence"/>
</dbReference>
<gene>
    <name evidence="1" type="ORF">FA95DRAFT_1284502</name>
</gene>
<keyword evidence="2" id="KW-1185">Reference proteome</keyword>
<comment type="caution">
    <text evidence="1">The sequence shown here is derived from an EMBL/GenBank/DDBJ whole genome shotgun (WGS) entry which is preliminary data.</text>
</comment>
<proteinExistence type="predicted"/>
<dbReference type="EMBL" id="MU276571">
    <property type="protein sequence ID" value="KAI0038180.1"/>
    <property type="molecule type" value="Genomic_DNA"/>
</dbReference>
<reference evidence="1" key="1">
    <citation type="submission" date="2021-02" db="EMBL/GenBank/DDBJ databases">
        <authorList>
            <consortium name="DOE Joint Genome Institute"/>
            <person name="Ahrendt S."/>
            <person name="Looney B.P."/>
            <person name="Miyauchi S."/>
            <person name="Morin E."/>
            <person name="Drula E."/>
            <person name="Courty P.E."/>
            <person name="Chicoki N."/>
            <person name="Fauchery L."/>
            <person name="Kohler A."/>
            <person name="Kuo A."/>
            <person name="Labutti K."/>
            <person name="Pangilinan J."/>
            <person name="Lipzen A."/>
            <person name="Riley R."/>
            <person name="Andreopoulos W."/>
            <person name="He G."/>
            <person name="Johnson J."/>
            <person name="Barry K.W."/>
            <person name="Grigoriev I.V."/>
            <person name="Nagy L."/>
            <person name="Hibbett D."/>
            <person name="Henrissat B."/>
            <person name="Matheny P.B."/>
            <person name="Labbe J."/>
            <person name="Martin F."/>
        </authorList>
    </citation>
    <scope>NUCLEOTIDE SEQUENCE</scope>
    <source>
        <strain evidence="1">FP105234-sp</strain>
    </source>
</reference>
<accession>A0ACB8R2N1</accession>
<evidence type="ECO:0000313" key="1">
    <source>
        <dbReference type="EMBL" id="KAI0038180.1"/>
    </source>
</evidence>
<organism evidence="1 2">
    <name type="scientific">Auriscalpium vulgare</name>
    <dbReference type="NCBI Taxonomy" id="40419"/>
    <lineage>
        <taxon>Eukaryota</taxon>
        <taxon>Fungi</taxon>
        <taxon>Dikarya</taxon>
        <taxon>Basidiomycota</taxon>
        <taxon>Agaricomycotina</taxon>
        <taxon>Agaricomycetes</taxon>
        <taxon>Russulales</taxon>
        <taxon>Auriscalpiaceae</taxon>
        <taxon>Auriscalpium</taxon>
    </lineage>
</organism>
<name>A0ACB8R2N1_9AGAM</name>
<reference evidence="1" key="2">
    <citation type="journal article" date="2022" name="New Phytol.">
        <title>Evolutionary transition to the ectomycorrhizal habit in the genomes of a hyperdiverse lineage of mushroom-forming fungi.</title>
        <authorList>
            <person name="Looney B."/>
            <person name="Miyauchi S."/>
            <person name="Morin E."/>
            <person name="Drula E."/>
            <person name="Courty P.E."/>
            <person name="Kohler A."/>
            <person name="Kuo A."/>
            <person name="LaButti K."/>
            <person name="Pangilinan J."/>
            <person name="Lipzen A."/>
            <person name="Riley R."/>
            <person name="Andreopoulos W."/>
            <person name="He G."/>
            <person name="Johnson J."/>
            <person name="Nolan M."/>
            <person name="Tritt A."/>
            <person name="Barry K.W."/>
            <person name="Grigoriev I.V."/>
            <person name="Nagy L.G."/>
            <person name="Hibbett D."/>
            <person name="Henrissat B."/>
            <person name="Matheny P.B."/>
            <person name="Labbe J."/>
            <person name="Martin F.M."/>
        </authorList>
    </citation>
    <scope>NUCLEOTIDE SEQUENCE</scope>
    <source>
        <strain evidence="1">FP105234-sp</strain>
    </source>
</reference>
<evidence type="ECO:0000313" key="2">
    <source>
        <dbReference type="Proteomes" id="UP000814033"/>
    </source>
</evidence>
<protein>
    <submittedName>
        <fullName evidence="1">Uncharacterized protein</fullName>
    </submittedName>
</protein>